<evidence type="ECO:0000313" key="3">
    <source>
        <dbReference type="Proteomes" id="UP000321479"/>
    </source>
</evidence>
<evidence type="ECO:0000259" key="1">
    <source>
        <dbReference type="Pfam" id="PF05050"/>
    </source>
</evidence>
<name>A0A5B8UTX5_9SPHI</name>
<reference evidence="2 3" key="1">
    <citation type="journal article" date="2017" name="Curr. Microbiol.">
        <title>Mucilaginibacter ginsenosidivorans sp. nov., Isolated from Soil of Ginseng Field.</title>
        <authorList>
            <person name="Kim M.M."/>
            <person name="Siddiqi M.Z."/>
            <person name="Im W.T."/>
        </authorList>
    </citation>
    <scope>NUCLEOTIDE SEQUENCE [LARGE SCALE GENOMIC DNA]</scope>
    <source>
        <strain evidence="2 3">Gsoil 3017</strain>
    </source>
</reference>
<proteinExistence type="predicted"/>
<dbReference type="KEGG" id="mgin:FRZ54_08140"/>
<feature type="domain" description="Methyltransferase FkbM" evidence="1">
    <location>
        <begin position="97"/>
        <end position="157"/>
    </location>
</feature>
<dbReference type="Gene3D" id="3.40.50.150">
    <property type="entry name" value="Vaccinia Virus protein VP39"/>
    <property type="match status" value="1"/>
</dbReference>
<dbReference type="Pfam" id="PF05050">
    <property type="entry name" value="Methyltransf_21"/>
    <property type="match status" value="1"/>
</dbReference>
<evidence type="ECO:0000313" key="2">
    <source>
        <dbReference type="EMBL" id="QEC62560.1"/>
    </source>
</evidence>
<dbReference type="Proteomes" id="UP000321479">
    <property type="component" value="Chromosome"/>
</dbReference>
<protein>
    <recommendedName>
        <fullName evidence="1">Methyltransferase FkbM domain-containing protein</fullName>
    </recommendedName>
</protein>
<gene>
    <name evidence="2" type="ORF">FRZ54_08140</name>
</gene>
<dbReference type="InterPro" id="IPR029063">
    <property type="entry name" value="SAM-dependent_MTases_sf"/>
</dbReference>
<dbReference type="OrthoDB" id="5329963at2"/>
<keyword evidence="3" id="KW-1185">Reference proteome</keyword>
<dbReference type="SUPFAM" id="SSF53335">
    <property type="entry name" value="S-adenosyl-L-methionine-dependent methyltransferases"/>
    <property type="match status" value="2"/>
</dbReference>
<dbReference type="RefSeq" id="WP_147031137.1">
    <property type="nucleotide sequence ID" value="NZ_CP042436.1"/>
</dbReference>
<accession>A0A5B8UTX5</accession>
<organism evidence="2 3">
    <name type="scientific">Mucilaginibacter ginsenosidivorans</name>
    <dbReference type="NCBI Taxonomy" id="398053"/>
    <lineage>
        <taxon>Bacteria</taxon>
        <taxon>Pseudomonadati</taxon>
        <taxon>Bacteroidota</taxon>
        <taxon>Sphingobacteriia</taxon>
        <taxon>Sphingobacteriales</taxon>
        <taxon>Sphingobacteriaceae</taxon>
        <taxon>Mucilaginibacter</taxon>
    </lineage>
</organism>
<sequence length="483" mass="54876">MSLKKFEKNIRSQFGEDGIIEEIFERIGVTDKTCVEFGAWDGIHFGNTWNLWHQSGWRTLLIEGDPDKYKLLVSNTSGHANVTPLLAFVTDSGPDALDNILRRQQFPARIDLLSIDIDGDDYYILESLRDFTPRVIIIEYNPTIPPDMEVVQEKGGYFGSSALSLLKLGREKGYKLAHITATNLILVAANEFDKLRFAEPSLDEIFVRNNLVYLISSYGGSTFLAGELNYAQLGQNATDAAAYPRFRYNGVKPIQPVRLQPVTDHSFSGKSLRFLKRLVKSTPVYAGWLRRKAERAGLQELRQWEASGKPLPPPQLHKRNVIREYATAHKIGVLVETGTYYGDTLAACRKTFDKVYSVELDKHLFELARHRFRNDKNVFLCQGDSGEVIGEILPAIREKCVFWLDGHYSEGVTAKGELNTPVLKELTHILAHRVKEHVILIDDARCFDGTNDYPTLNALENFVREHDKDLKFAVEDDIIRIHH</sequence>
<dbReference type="AlphaFoldDB" id="A0A5B8UTX5"/>
<dbReference type="InterPro" id="IPR006342">
    <property type="entry name" value="FkbM_mtfrase"/>
</dbReference>
<dbReference type="EMBL" id="CP042436">
    <property type="protein sequence ID" value="QEC62560.1"/>
    <property type="molecule type" value="Genomic_DNA"/>
</dbReference>